<organism evidence="2 3">
    <name type="scientific">Nocardia cerradoensis</name>
    <dbReference type="NCBI Taxonomy" id="85688"/>
    <lineage>
        <taxon>Bacteria</taxon>
        <taxon>Bacillati</taxon>
        <taxon>Actinomycetota</taxon>
        <taxon>Actinomycetes</taxon>
        <taxon>Mycobacteriales</taxon>
        <taxon>Nocardiaceae</taxon>
        <taxon>Nocardia</taxon>
    </lineage>
</organism>
<dbReference type="SUPFAM" id="SSF47413">
    <property type="entry name" value="lambda repressor-like DNA-binding domains"/>
    <property type="match status" value="1"/>
</dbReference>
<dbReference type="InterPro" id="IPR001387">
    <property type="entry name" value="Cro/C1-type_HTH"/>
</dbReference>
<keyword evidence="3" id="KW-1185">Reference proteome</keyword>
<evidence type="ECO:0000313" key="3">
    <source>
        <dbReference type="Proteomes" id="UP000215506"/>
    </source>
</evidence>
<dbReference type="EMBL" id="NGAF01000083">
    <property type="protein sequence ID" value="OXR39704.1"/>
    <property type="molecule type" value="Genomic_DNA"/>
</dbReference>
<proteinExistence type="predicted"/>
<dbReference type="CDD" id="cd00093">
    <property type="entry name" value="HTH_XRE"/>
    <property type="match status" value="1"/>
</dbReference>
<dbReference type="InterPro" id="IPR010982">
    <property type="entry name" value="Lambda_DNA-bd_dom_sf"/>
</dbReference>
<name>A0A231GSU6_9NOCA</name>
<evidence type="ECO:0000259" key="1">
    <source>
        <dbReference type="PROSITE" id="PS50943"/>
    </source>
</evidence>
<protein>
    <recommendedName>
        <fullName evidence="1">HTH cro/C1-type domain-containing protein</fullName>
    </recommendedName>
</protein>
<accession>A0A231GSU6</accession>
<evidence type="ECO:0000313" key="2">
    <source>
        <dbReference type="EMBL" id="OXR39704.1"/>
    </source>
</evidence>
<dbReference type="Proteomes" id="UP000215506">
    <property type="component" value="Unassembled WGS sequence"/>
</dbReference>
<comment type="caution">
    <text evidence="2">The sequence shown here is derived from an EMBL/GenBank/DDBJ whole genome shotgun (WGS) entry which is preliminary data.</text>
</comment>
<dbReference type="Gene3D" id="1.10.260.40">
    <property type="entry name" value="lambda repressor-like DNA-binding domains"/>
    <property type="match status" value="1"/>
</dbReference>
<reference evidence="2 3" key="1">
    <citation type="submission" date="2017-07" db="EMBL/GenBank/DDBJ databases">
        <title>First draft Genome Sequence of Nocardia cerradoensis isolated from human infection.</title>
        <authorList>
            <person name="Carrasco G."/>
        </authorList>
    </citation>
    <scope>NUCLEOTIDE SEQUENCE [LARGE SCALE GENOMIC DNA]</scope>
    <source>
        <strain evidence="2 3">CNM20130759</strain>
    </source>
</reference>
<feature type="domain" description="HTH cro/C1-type" evidence="1">
    <location>
        <begin position="29"/>
        <end position="85"/>
    </location>
</feature>
<gene>
    <name evidence="2" type="ORF">B7C42_08228</name>
</gene>
<dbReference type="AlphaFoldDB" id="A0A231GSU6"/>
<sequence>MAGEPPWVDRRGIIRTSNSVHVSPLPDVIRAYMRAHGLTKHEEMARVLGVDRTLVSKYLTGARDCRDVLQLRHFAQAMDLPPETFGLMELPQSIPVDSADTVADWRFVRRTLNRNRHELTATAARLYWDSVPIEGTTCITRPNWMAPVPLDLDSIRLEFDDDAPPPMCDGTEVESEPYRPMRPNGLSRYTRYSQAVRAIARPTLFENRASYRLLDVSFDECGGRMAFGSTTYFDMVDVCEVIAHETAAVWTAHRGASRITMEDLPFRNRVGDLFDPGRRPILPSINTLTIRRAPEGDTFFLHRRGSNSVTLAAGLTHIIPAGVFQPAAIGQVNMSRDFSLWRNIIREFSEEFLDTPEHDGSSGTPVDYDIEPLRTLTDARAAGKVRAWCFGVGLDPLAPAGEILTAVIIDSDVFDSAFEELVSRNSEGEMYPSEDGTLGIRWTSKNVRRVLNREPLAAAAAACVALTWRHRATLLA</sequence>
<dbReference type="PROSITE" id="PS50943">
    <property type="entry name" value="HTH_CROC1"/>
    <property type="match status" value="1"/>
</dbReference>
<dbReference type="GO" id="GO:0003677">
    <property type="term" value="F:DNA binding"/>
    <property type="evidence" value="ECO:0007669"/>
    <property type="project" value="InterPro"/>
</dbReference>